<dbReference type="EMBL" id="FXBB01000061">
    <property type="protein sequence ID" value="SMG52346.1"/>
    <property type="molecule type" value="Genomic_DNA"/>
</dbReference>
<dbReference type="RefSeq" id="WP_085545747.1">
    <property type="nucleotide sequence ID" value="NZ_FXBB01000061.1"/>
</dbReference>
<feature type="domain" description="Peptidase M15A C-terminal" evidence="1">
    <location>
        <begin position="10"/>
        <end position="108"/>
    </location>
</feature>
<reference evidence="3" key="1">
    <citation type="submission" date="2017-04" db="EMBL/GenBank/DDBJ databases">
        <authorList>
            <person name="Varghese N."/>
            <person name="Submissions S."/>
        </authorList>
    </citation>
    <scope>NUCLEOTIDE SEQUENCE [LARGE SCALE GENOMIC DNA]</scope>
    <source>
        <strain evidence="3">USBA 82</strain>
    </source>
</reference>
<dbReference type="Pfam" id="PF08291">
    <property type="entry name" value="Peptidase_M15_3"/>
    <property type="match status" value="1"/>
</dbReference>
<name>A0A1X7LEQ2_9BACT</name>
<dbReference type="SUPFAM" id="SSF55166">
    <property type="entry name" value="Hedgehog/DD-peptidase"/>
    <property type="match status" value="1"/>
</dbReference>
<accession>A0A1X7LEQ2</accession>
<dbReference type="AlphaFoldDB" id="A0A1X7LEQ2"/>
<organism evidence="2 3">
    <name type="scientific">Dethiosulfovibrio salsuginis</name>
    <dbReference type="NCBI Taxonomy" id="561720"/>
    <lineage>
        <taxon>Bacteria</taxon>
        <taxon>Thermotogati</taxon>
        <taxon>Synergistota</taxon>
        <taxon>Synergistia</taxon>
        <taxon>Synergistales</taxon>
        <taxon>Dethiosulfovibrionaceae</taxon>
        <taxon>Dethiosulfovibrio</taxon>
    </lineage>
</organism>
<sequence length="112" mass="12533">MNNRVSLSPHFRLDEFQCPCCLTVRLQPELLHRLEALRGRWGPVRITSGYRCPSHNREVGGVENSRHMVGAAADVAVAQQRQRSFCLLATEEGFSSVIPYGSRGFVHLAVDL</sequence>
<dbReference type="OrthoDB" id="5242612at2"/>
<dbReference type="Proteomes" id="UP000193355">
    <property type="component" value="Unassembled WGS sequence"/>
</dbReference>
<evidence type="ECO:0000313" key="3">
    <source>
        <dbReference type="Proteomes" id="UP000193355"/>
    </source>
</evidence>
<keyword evidence="3" id="KW-1185">Reference proteome</keyword>
<dbReference type="InterPro" id="IPR013230">
    <property type="entry name" value="Peptidase_M15A_C"/>
</dbReference>
<gene>
    <name evidence="2" type="ORF">SAMN06275492_1616</name>
</gene>
<proteinExistence type="predicted"/>
<dbReference type="Gene3D" id="3.30.1380.10">
    <property type="match status" value="1"/>
</dbReference>
<dbReference type="STRING" id="561720.SAMN06275492_1616"/>
<protein>
    <submittedName>
        <fullName evidence="2">Peptidase M15</fullName>
    </submittedName>
</protein>
<dbReference type="InterPro" id="IPR009045">
    <property type="entry name" value="Zn_M74/Hedgehog-like"/>
</dbReference>
<evidence type="ECO:0000313" key="2">
    <source>
        <dbReference type="EMBL" id="SMG52346.1"/>
    </source>
</evidence>
<evidence type="ECO:0000259" key="1">
    <source>
        <dbReference type="Pfam" id="PF08291"/>
    </source>
</evidence>